<reference evidence="1" key="2">
    <citation type="submission" date="2025-03" db="EMBL/GenBank/DDBJ databases">
        <authorList>
            <consortium name="ELIXIR-Norway"/>
            <consortium name="Elixir Norway"/>
        </authorList>
    </citation>
    <scope>NUCLEOTIDE SEQUENCE</scope>
</reference>
<reference evidence="1" key="1">
    <citation type="submission" date="2023-05" db="EMBL/GenBank/DDBJ databases">
        <authorList>
            <consortium name="ELIXIR-Norway"/>
        </authorList>
    </citation>
    <scope>NUCLEOTIDE SEQUENCE</scope>
</reference>
<organism evidence="1 2">
    <name type="scientific">Rangifer tarandus platyrhynchus</name>
    <name type="common">Svalbard reindeer</name>
    <dbReference type="NCBI Taxonomy" id="3082113"/>
    <lineage>
        <taxon>Eukaryota</taxon>
        <taxon>Metazoa</taxon>
        <taxon>Chordata</taxon>
        <taxon>Craniata</taxon>
        <taxon>Vertebrata</taxon>
        <taxon>Euteleostomi</taxon>
        <taxon>Mammalia</taxon>
        <taxon>Eutheria</taxon>
        <taxon>Laurasiatheria</taxon>
        <taxon>Artiodactyla</taxon>
        <taxon>Ruminantia</taxon>
        <taxon>Pecora</taxon>
        <taxon>Cervidae</taxon>
        <taxon>Odocoileinae</taxon>
        <taxon>Rangifer</taxon>
    </lineage>
</organism>
<dbReference type="Proteomes" id="UP001162501">
    <property type="component" value="Chromosome 33"/>
</dbReference>
<evidence type="ECO:0000313" key="1">
    <source>
        <dbReference type="EMBL" id="CAN0494620.1"/>
    </source>
</evidence>
<protein>
    <submittedName>
        <fullName evidence="1">Uncharacterized protein</fullName>
    </submittedName>
</protein>
<accession>A0AC59ZUR0</accession>
<name>A0AC59ZUR0_RANTA</name>
<sequence length="71" mass="7513">MLSLGRGAFTRLDYVSPTRYQGAHGQAPGLCALVVTSSRRKPMAPDVHRSPAPSFPNPRTQNPASSPLPAA</sequence>
<gene>
    <name evidence="1" type="ORF">MRATA1EN22A_LOCUS21896</name>
</gene>
<dbReference type="EMBL" id="OX596117">
    <property type="protein sequence ID" value="CAN0494620.1"/>
    <property type="molecule type" value="Genomic_DNA"/>
</dbReference>
<evidence type="ECO:0000313" key="2">
    <source>
        <dbReference type="Proteomes" id="UP001162501"/>
    </source>
</evidence>
<proteinExistence type="predicted"/>